<protein>
    <submittedName>
        <fullName evidence="4">Dehydrogenase FmdD</fullName>
    </submittedName>
</protein>
<dbReference type="GO" id="GO:0061599">
    <property type="term" value="F:molybdopterin molybdotransferase activity"/>
    <property type="evidence" value="ECO:0007669"/>
    <property type="project" value="TreeGrafter"/>
</dbReference>
<dbReference type="SUPFAM" id="SSF63867">
    <property type="entry name" value="MoeA C-terminal domain-like"/>
    <property type="match status" value="1"/>
</dbReference>
<dbReference type="InterPro" id="IPR038987">
    <property type="entry name" value="MoeA-like"/>
</dbReference>
<dbReference type="PROSITE" id="PS01079">
    <property type="entry name" value="MOCF_BIOSYNTHESIS_2"/>
    <property type="match status" value="1"/>
</dbReference>
<proteinExistence type="predicted"/>
<dbReference type="InterPro" id="IPR001453">
    <property type="entry name" value="MoaB/Mog_dom"/>
</dbReference>
<dbReference type="InterPro" id="IPR036425">
    <property type="entry name" value="MoaB/Mog-like_dom_sf"/>
</dbReference>
<dbReference type="STRING" id="1705564.APG08_01160"/>
<evidence type="ECO:0000313" key="4">
    <source>
        <dbReference type="EMBL" id="KYC52696.1"/>
    </source>
</evidence>
<dbReference type="SUPFAM" id="SSF63882">
    <property type="entry name" value="MoeA N-terminal region -like"/>
    <property type="match status" value="1"/>
</dbReference>
<feature type="domain" description="MoaB/Mog" evidence="3">
    <location>
        <begin position="185"/>
        <end position="321"/>
    </location>
</feature>
<dbReference type="InterPro" id="IPR005110">
    <property type="entry name" value="MoeA_linker/N"/>
</dbReference>
<sequence length="401" mass="44414">MKFLKLDTYEEAIKKIEDSVSFELKSEDTPISSSLNRILSEDLISPINVPHYPKSQMDGYAVRSEDTFEASETSPVKLKLIESVNAGSAPRYFIKKNNCSYVATGAPVPEGADSVVMIENTQLQGKYIALTRGVTPGENIMKVGYDIKKGKRILPKNTLVTPKVVGLLSGLGLKKVKVYRKLKIGIFSTGNEIITPWENLDYGKTYDVNSFYITSKLEKLGCDTYNIGIAKDSKEDILSKLNEAKKCDIIILSAGASKGERDFVEEAINNFGNLIIHGISIKPGKPTLVGLKENKLIFGLPGHPTSSFVLFNVLVLPFIYKMAGLEKKIEMKKFISSERIYSTRGRKDFLPVMIKEEEVSSVFRGSGAISSFLKAEGIAIIEENTEFVDKGEELEVIILED</sequence>
<evidence type="ECO:0000313" key="5">
    <source>
        <dbReference type="Proteomes" id="UP000075398"/>
    </source>
</evidence>
<dbReference type="SUPFAM" id="SSF53218">
    <property type="entry name" value="Molybdenum cofactor biosynthesis proteins"/>
    <property type="match status" value="1"/>
</dbReference>
<dbReference type="CDD" id="cd00887">
    <property type="entry name" value="MoeA"/>
    <property type="match status" value="1"/>
</dbReference>
<evidence type="ECO:0000259" key="3">
    <source>
        <dbReference type="SMART" id="SM00852"/>
    </source>
</evidence>
<dbReference type="NCBIfam" id="TIGR00177">
    <property type="entry name" value="molyb_syn"/>
    <property type="match status" value="1"/>
</dbReference>
<dbReference type="Gene3D" id="2.40.340.10">
    <property type="entry name" value="MoeA, C-terminal, domain IV"/>
    <property type="match status" value="1"/>
</dbReference>
<gene>
    <name evidence="4" type="ORF">AMQ22_00645</name>
</gene>
<dbReference type="AlphaFoldDB" id="A0A150J656"/>
<comment type="pathway">
    <text evidence="1">Cofactor biosynthesis; molybdopterin biosynthesis.</text>
</comment>
<organism evidence="4 5">
    <name type="scientific">Candidatus Methanofastidiosum methylothiophilum</name>
    <dbReference type="NCBI Taxonomy" id="1705564"/>
    <lineage>
        <taxon>Archaea</taxon>
        <taxon>Methanobacteriati</taxon>
        <taxon>Methanobacteriota</taxon>
        <taxon>Stenosarchaea group</taxon>
        <taxon>Candidatus Methanofastidiosia</taxon>
        <taxon>Candidatus Methanofastidiosales</taxon>
        <taxon>Candidatus Methanofastidiosaceae</taxon>
        <taxon>Candidatus Methanofastidiosum</taxon>
    </lineage>
</organism>
<dbReference type="InterPro" id="IPR008284">
    <property type="entry name" value="MoCF_biosynth_CS"/>
</dbReference>
<dbReference type="GO" id="GO:0005737">
    <property type="term" value="C:cytoplasm"/>
    <property type="evidence" value="ECO:0007669"/>
    <property type="project" value="TreeGrafter"/>
</dbReference>
<dbReference type="Pfam" id="PF00994">
    <property type="entry name" value="MoCF_biosynth"/>
    <property type="match status" value="1"/>
</dbReference>
<dbReference type="EMBL" id="LNGC01000018">
    <property type="protein sequence ID" value="KYC52696.1"/>
    <property type="molecule type" value="Genomic_DNA"/>
</dbReference>
<dbReference type="FunFam" id="2.170.190.11:FF:000001">
    <property type="entry name" value="Molybdopterin molybdenumtransferase"/>
    <property type="match status" value="1"/>
</dbReference>
<dbReference type="Gene3D" id="3.90.105.10">
    <property type="entry name" value="Molybdopterin biosynthesis moea protein, domain 2"/>
    <property type="match status" value="1"/>
</dbReference>
<dbReference type="PANTHER" id="PTHR10192:SF5">
    <property type="entry name" value="GEPHYRIN"/>
    <property type="match status" value="1"/>
</dbReference>
<dbReference type="PATRIC" id="fig|1705409.3.peg.663"/>
<dbReference type="Gene3D" id="3.40.980.10">
    <property type="entry name" value="MoaB/Mog-like domain"/>
    <property type="match status" value="1"/>
</dbReference>
<dbReference type="UniPathway" id="UPA00344"/>
<dbReference type="NCBIfam" id="NF045515">
    <property type="entry name" value="Glp_gephyrin"/>
    <property type="match status" value="1"/>
</dbReference>
<evidence type="ECO:0000256" key="2">
    <source>
        <dbReference type="ARBA" id="ARBA00023150"/>
    </source>
</evidence>
<dbReference type="Pfam" id="PF03454">
    <property type="entry name" value="MoeA_C"/>
    <property type="match status" value="1"/>
</dbReference>
<dbReference type="InterPro" id="IPR005111">
    <property type="entry name" value="MoeA_C_domain_IV"/>
</dbReference>
<dbReference type="Gene3D" id="2.170.190.11">
    <property type="entry name" value="Molybdopterin biosynthesis moea protein, domain 3"/>
    <property type="match status" value="1"/>
</dbReference>
<evidence type="ECO:0000256" key="1">
    <source>
        <dbReference type="ARBA" id="ARBA00005046"/>
    </source>
</evidence>
<keyword evidence="2" id="KW-0501">Molybdenum cofactor biosynthesis</keyword>
<accession>A0A150J656</accession>
<dbReference type="InterPro" id="IPR036688">
    <property type="entry name" value="MoeA_C_domain_IV_sf"/>
</dbReference>
<dbReference type="GO" id="GO:0006777">
    <property type="term" value="P:Mo-molybdopterin cofactor biosynthetic process"/>
    <property type="evidence" value="ECO:0007669"/>
    <property type="project" value="UniProtKB-KW"/>
</dbReference>
<dbReference type="PANTHER" id="PTHR10192">
    <property type="entry name" value="MOLYBDOPTERIN BIOSYNTHESIS PROTEIN"/>
    <property type="match status" value="1"/>
</dbReference>
<name>A0A150J656_9EURY</name>
<dbReference type="Proteomes" id="UP000075398">
    <property type="component" value="Unassembled WGS sequence"/>
</dbReference>
<comment type="caution">
    <text evidence="4">The sequence shown here is derived from an EMBL/GenBank/DDBJ whole genome shotgun (WGS) entry which is preliminary data.</text>
</comment>
<reference evidence="4 5" key="1">
    <citation type="journal article" date="2016" name="ISME J.">
        <title>Chasing the elusive Euryarchaeota class WSA2: genomes reveal a uniquely fastidious methyl-reducing methanogen.</title>
        <authorList>
            <person name="Nobu M.K."/>
            <person name="Narihiro T."/>
            <person name="Kuroda K."/>
            <person name="Mei R."/>
            <person name="Liu W.T."/>
        </authorList>
    </citation>
    <scope>NUCLEOTIDE SEQUENCE [LARGE SCALE GENOMIC DNA]</scope>
    <source>
        <strain evidence="4">U1lsi0528_Bin055</strain>
    </source>
</reference>
<dbReference type="InterPro" id="IPR036135">
    <property type="entry name" value="MoeA_linker/N_sf"/>
</dbReference>
<dbReference type="Pfam" id="PF03453">
    <property type="entry name" value="MoeA_N"/>
    <property type="match status" value="1"/>
</dbReference>
<dbReference type="SMART" id="SM00852">
    <property type="entry name" value="MoCF_biosynth"/>
    <property type="match status" value="1"/>
</dbReference>